<comment type="caution">
    <text evidence="2">The sequence shown here is derived from an EMBL/GenBank/DDBJ whole genome shotgun (WGS) entry which is preliminary data.</text>
</comment>
<accession>A0ABU9VR34</accession>
<name>A0ABU9VR34_9CLOT</name>
<keyword evidence="1" id="KW-0812">Transmembrane</keyword>
<evidence type="ECO:0000313" key="2">
    <source>
        <dbReference type="EMBL" id="MEN1759325.1"/>
    </source>
</evidence>
<sequence length="198" mass="21459">MSKIKKTPRNGRGEQGHIEELFKKYNIKWVVTVSIWTFFLAALFNYLSEQLLIRAELVASFFILISIILLGVFFDMVGIAVAVASEKPFHAMAADKVPSARAAIRLLKNAGAVSNICNDVVGDICGIISGVAAATILLKIEPQMPMLHQLILTLVLGGFVASLTVGGKAIGKNIALEKSHEIVHAVAKISWVFTRSTN</sequence>
<keyword evidence="3" id="KW-1185">Reference proteome</keyword>
<dbReference type="RefSeq" id="WP_343184694.1">
    <property type="nucleotide sequence ID" value="NZ_JBCITM010000002.1"/>
</dbReference>
<dbReference type="EMBL" id="JBCITM010000002">
    <property type="protein sequence ID" value="MEN1759325.1"/>
    <property type="molecule type" value="Genomic_DNA"/>
</dbReference>
<protein>
    <submittedName>
        <fullName evidence="2">Uncharacterized protein</fullName>
    </submittedName>
</protein>
<keyword evidence="1" id="KW-1133">Transmembrane helix</keyword>
<feature type="transmembrane region" description="Helical" evidence="1">
    <location>
        <begin position="146"/>
        <end position="166"/>
    </location>
</feature>
<dbReference type="Proteomes" id="UP001407405">
    <property type="component" value="Unassembled WGS sequence"/>
</dbReference>
<keyword evidence="1" id="KW-0472">Membrane</keyword>
<reference evidence="2 3" key="1">
    <citation type="submission" date="2024-04" db="EMBL/GenBank/DDBJ databases">
        <title>Genome sequencing and metabolic network reconstruction of aminoacids and betaine degradation by Anoxynatronum sibiricum.</title>
        <authorList>
            <person name="Detkova E.N."/>
            <person name="Boltjanskaja Y.V."/>
            <person name="Mardanov A.V."/>
            <person name="Kevbrin V."/>
        </authorList>
    </citation>
    <scope>NUCLEOTIDE SEQUENCE [LARGE SCALE GENOMIC DNA]</scope>
    <source>
        <strain evidence="2 3">Z-7981</strain>
    </source>
</reference>
<organism evidence="2 3">
    <name type="scientific">Anoxynatronum sibiricum</name>
    <dbReference type="NCBI Taxonomy" id="210623"/>
    <lineage>
        <taxon>Bacteria</taxon>
        <taxon>Bacillati</taxon>
        <taxon>Bacillota</taxon>
        <taxon>Clostridia</taxon>
        <taxon>Eubacteriales</taxon>
        <taxon>Clostridiaceae</taxon>
        <taxon>Anoxynatronum</taxon>
    </lineage>
</organism>
<evidence type="ECO:0000313" key="3">
    <source>
        <dbReference type="Proteomes" id="UP001407405"/>
    </source>
</evidence>
<feature type="transmembrane region" description="Helical" evidence="1">
    <location>
        <begin position="29"/>
        <end position="47"/>
    </location>
</feature>
<feature type="transmembrane region" description="Helical" evidence="1">
    <location>
        <begin position="120"/>
        <end position="140"/>
    </location>
</feature>
<proteinExistence type="predicted"/>
<gene>
    <name evidence="2" type="ORF">AAIG11_02460</name>
</gene>
<evidence type="ECO:0000256" key="1">
    <source>
        <dbReference type="SAM" id="Phobius"/>
    </source>
</evidence>
<feature type="transmembrane region" description="Helical" evidence="1">
    <location>
        <begin position="59"/>
        <end position="84"/>
    </location>
</feature>